<feature type="compositionally biased region" description="Low complexity" evidence="1">
    <location>
        <begin position="104"/>
        <end position="113"/>
    </location>
</feature>
<accession>A0A820NG74</accession>
<dbReference type="Proteomes" id="UP000663868">
    <property type="component" value="Unassembled WGS sequence"/>
</dbReference>
<gene>
    <name evidence="2" type="ORF">KXQ929_LOCUS50304</name>
</gene>
<name>A0A820NG74_9BILA</name>
<sequence>IIHEEILRPKELITKYQLDKSQIAFTLCKKLSDDFYKPYPDSTIISSIITEVPTSKKTNDVTANTSTSLLDTTNQYICCPNCANCFHRDNILKSNQTKKRQSNNRRTSQSSSK</sequence>
<dbReference type="EMBL" id="CAJOBB010022827">
    <property type="protein sequence ID" value="CAF4388165.1"/>
    <property type="molecule type" value="Genomic_DNA"/>
</dbReference>
<feature type="non-terminal residue" evidence="2">
    <location>
        <position position="1"/>
    </location>
</feature>
<protein>
    <submittedName>
        <fullName evidence="2">Uncharacterized protein</fullName>
    </submittedName>
</protein>
<feature type="region of interest" description="Disordered" evidence="1">
    <location>
        <begin position="94"/>
        <end position="113"/>
    </location>
</feature>
<dbReference type="AlphaFoldDB" id="A0A820NG74"/>
<comment type="caution">
    <text evidence="2">The sequence shown here is derived from an EMBL/GenBank/DDBJ whole genome shotgun (WGS) entry which is preliminary data.</text>
</comment>
<proteinExistence type="predicted"/>
<evidence type="ECO:0000313" key="2">
    <source>
        <dbReference type="EMBL" id="CAF4388165.1"/>
    </source>
</evidence>
<feature type="non-terminal residue" evidence="2">
    <location>
        <position position="113"/>
    </location>
</feature>
<organism evidence="2 3">
    <name type="scientific">Adineta steineri</name>
    <dbReference type="NCBI Taxonomy" id="433720"/>
    <lineage>
        <taxon>Eukaryota</taxon>
        <taxon>Metazoa</taxon>
        <taxon>Spiralia</taxon>
        <taxon>Gnathifera</taxon>
        <taxon>Rotifera</taxon>
        <taxon>Eurotatoria</taxon>
        <taxon>Bdelloidea</taxon>
        <taxon>Adinetida</taxon>
        <taxon>Adinetidae</taxon>
        <taxon>Adineta</taxon>
    </lineage>
</organism>
<evidence type="ECO:0000256" key="1">
    <source>
        <dbReference type="SAM" id="MobiDB-lite"/>
    </source>
</evidence>
<reference evidence="2" key="1">
    <citation type="submission" date="2021-02" db="EMBL/GenBank/DDBJ databases">
        <authorList>
            <person name="Nowell W R."/>
        </authorList>
    </citation>
    <scope>NUCLEOTIDE SEQUENCE</scope>
</reference>
<evidence type="ECO:0000313" key="3">
    <source>
        <dbReference type="Proteomes" id="UP000663868"/>
    </source>
</evidence>